<proteinExistence type="predicted"/>
<name>A0A243W8L1_9BACT</name>
<evidence type="ECO:0000259" key="1">
    <source>
        <dbReference type="Pfam" id="PF10988"/>
    </source>
</evidence>
<gene>
    <name evidence="2" type="ORF">BXP70_21460</name>
</gene>
<dbReference type="AlphaFoldDB" id="A0A243W8L1"/>
<dbReference type="Gene3D" id="2.160.20.120">
    <property type="match status" value="1"/>
</dbReference>
<dbReference type="OrthoDB" id="680270at2"/>
<sequence length="253" mass="25820">MKTLRLLLLALLPALLLLPSFRSGRLASREVRQVSAFTELKLAGSPKVILRQGSPQKVELEGDPADLARVETNVSNGQLRIGIKNNDGHGSSDSDGGLLSRVLNSSNNVNIGPITVYVTMPEIKALSVSGSGSIKAAEAIKATTLDLAVSGSGNLSLAQLQSTAVSSAVSGSGSITVVGAAPRHDVRISGSGNVQSADLRAEASKVSISGSGNCQVNATKTLDARIAGSGSIYVTGNPQINSSIAGSGRVHRS</sequence>
<evidence type="ECO:0000313" key="3">
    <source>
        <dbReference type="Proteomes" id="UP000194873"/>
    </source>
</evidence>
<dbReference type="EMBL" id="MTSE01000015">
    <property type="protein sequence ID" value="OUJ71650.1"/>
    <property type="molecule type" value="Genomic_DNA"/>
</dbReference>
<dbReference type="Proteomes" id="UP000194873">
    <property type="component" value="Unassembled WGS sequence"/>
</dbReference>
<organism evidence="2 3">
    <name type="scientific">Hymenobacter crusticola</name>
    <dbReference type="NCBI Taxonomy" id="1770526"/>
    <lineage>
        <taxon>Bacteria</taxon>
        <taxon>Pseudomonadati</taxon>
        <taxon>Bacteroidota</taxon>
        <taxon>Cytophagia</taxon>
        <taxon>Cytophagales</taxon>
        <taxon>Hymenobacteraceae</taxon>
        <taxon>Hymenobacter</taxon>
    </lineage>
</organism>
<evidence type="ECO:0000313" key="2">
    <source>
        <dbReference type="EMBL" id="OUJ71650.1"/>
    </source>
</evidence>
<dbReference type="RefSeq" id="WP_086596171.1">
    <property type="nucleotide sequence ID" value="NZ_MTSE01000015.1"/>
</dbReference>
<feature type="domain" description="Putative auto-transporter adhesin head GIN" evidence="1">
    <location>
        <begin position="36"/>
        <end position="238"/>
    </location>
</feature>
<dbReference type="PANTHER" id="PTHR39200:SF1">
    <property type="entry name" value="AUTO-TRANSPORTER ADHESIN HEAD GIN DOMAIN-CONTAINING PROTEIN-RELATED"/>
    <property type="match status" value="1"/>
</dbReference>
<accession>A0A243W8L1</accession>
<dbReference type="Pfam" id="PF10988">
    <property type="entry name" value="DUF2807"/>
    <property type="match status" value="1"/>
</dbReference>
<comment type="caution">
    <text evidence="2">The sequence shown here is derived from an EMBL/GenBank/DDBJ whole genome shotgun (WGS) entry which is preliminary data.</text>
</comment>
<protein>
    <recommendedName>
        <fullName evidence="1">Putative auto-transporter adhesin head GIN domain-containing protein</fullName>
    </recommendedName>
</protein>
<dbReference type="PANTHER" id="PTHR39200">
    <property type="entry name" value="HYPOTHETICAL EXPORTED PROTEIN"/>
    <property type="match status" value="1"/>
</dbReference>
<reference evidence="2 3" key="1">
    <citation type="submission" date="2017-01" db="EMBL/GenBank/DDBJ databases">
        <title>A new Hymenobacter.</title>
        <authorList>
            <person name="Liang Y."/>
            <person name="Feng F."/>
        </authorList>
    </citation>
    <scope>NUCLEOTIDE SEQUENCE [LARGE SCALE GENOMIC DNA]</scope>
    <source>
        <strain evidence="2">MIMBbqt21</strain>
    </source>
</reference>
<dbReference type="InterPro" id="IPR021255">
    <property type="entry name" value="DUF2807"/>
</dbReference>
<keyword evidence="3" id="KW-1185">Reference proteome</keyword>